<dbReference type="Pfam" id="PF24606">
    <property type="entry name" value="CEMIP_beta-hel"/>
    <property type="match status" value="1"/>
</dbReference>
<keyword evidence="5" id="KW-1185">Reference proteome</keyword>
<keyword evidence="1" id="KW-0732">Signal</keyword>
<dbReference type="PANTHER" id="PTHR46769">
    <property type="entry name" value="POLYCYSTIC KIDNEY AND HEPATIC DISEASE 1 (AUTOSOMAL RECESSIVE)-LIKE 1"/>
    <property type="match status" value="1"/>
</dbReference>
<protein>
    <recommendedName>
        <fullName evidence="3">G8 domain-containing protein</fullName>
    </recommendedName>
</protein>
<accession>F0YDG1</accession>
<reference evidence="4 5" key="1">
    <citation type="journal article" date="2011" name="Proc. Natl. Acad. Sci. U.S.A.">
        <title>Niche of harmful alga Aureococcus anophagefferens revealed through ecogenomics.</title>
        <authorList>
            <person name="Gobler C.J."/>
            <person name="Berry D.L."/>
            <person name="Dyhrman S.T."/>
            <person name="Wilhelm S.W."/>
            <person name="Salamov A."/>
            <person name="Lobanov A.V."/>
            <person name="Zhang Y."/>
            <person name="Collier J.L."/>
            <person name="Wurch L.L."/>
            <person name="Kustka A.B."/>
            <person name="Dill B.D."/>
            <person name="Shah M."/>
            <person name="VerBerkmoes N.C."/>
            <person name="Kuo A."/>
            <person name="Terry A."/>
            <person name="Pangilinan J."/>
            <person name="Lindquist E.A."/>
            <person name="Lucas S."/>
            <person name="Paulsen I.T."/>
            <person name="Hattenrath-Lehmann T.K."/>
            <person name="Talmage S.C."/>
            <person name="Walker E.A."/>
            <person name="Koch F."/>
            <person name="Burson A.M."/>
            <person name="Marcoval M.A."/>
            <person name="Tang Y.Z."/>
            <person name="Lecleir G.R."/>
            <person name="Coyne K.J."/>
            <person name="Berg G.M."/>
            <person name="Bertrand E.M."/>
            <person name="Saito M.A."/>
            <person name="Gladyshev V.N."/>
            <person name="Grigoriev I.V."/>
        </authorList>
    </citation>
    <scope>NUCLEOTIDE SEQUENCE [LARGE SCALE GENOMIC DNA]</scope>
    <source>
        <strain evidence="5">CCMP 1984</strain>
    </source>
</reference>
<dbReference type="InterPro" id="IPR052387">
    <property type="entry name" value="Fibrocystin"/>
</dbReference>
<dbReference type="RefSeq" id="XP_009038552.1">
    <property type="nucleotide sequence ID" value="XM_009040304.1"/>
</dbReference>
<gene>
    <name evidence="4" type="ORF">AURANDRAFT_65398</name>
</gene>
<dbReference type="AlphaFoldDB" id="F0YDG1"/>
<evidence type="ECO:0000313" key="4">
    <source>
        <dbReference type="EMBL" id="EGB06805.1"/>
    </source>
</evidence>
<organism evidence="5">
    <name type="scientific">Aureococcus anophagefferens</name>
    <name type="common">Harmful bloom alga</name>
    <dbReference type="NCBI Taxonomy" id="44056"/>
    <lineage>
        <taxon>Eukaryota</taxon>
        <taxon>Sar</taxon>
        <taxon>Stramenopiles</taxon>
        <taxon>Ochrophyta</taxon>
        <taxon>Pelagophyceae</taxon>
        <taxon>Pelagomonadales</taxon>
        <taxon>Pelagomonadaceae</taxon>
        <taxon>Aureococcus</taxon>
    </lineage>
</organism>
<feature type="domain" description="G8" evidence="3">
    <location>
        <begin position="56"/>
        <end position="190"/>
    </location>
</feature>
<dbReference type="PANTHER" id="PTHR46769:SF2">
    <property type="entry name" value="FIBROCYSTIN-L ISOFORM 2 PRECURSOR-RELATED"/>
    <property type="match status" value="1"/>
</dbReference>
<evidence type="ECO:0000256" key="1">
    <source>
        <dbReference type="ARBA" id="ARBA00022729"/>
    </source>
</evidence>
<dbReference type="SMART" id="SM01225">
    <property type="entry name" value="G8"/>
    <property type="match status" value="1"/>
</dbReference>
<dbReference type="InterPro" id="IPR019316">
    <property type="entry name" value="G8_domain"/>
</dbReference>
<dbReference type="KEGG" id="aaf:AURANDRAFT_65398"/>
<dbReference type="PROSITE" id="PS51484">
    <property type="entry name" value="G8"/>
    <property type="match status" value="1"/>
</dbReference>
<name>F0YDG1_AURAN</name>
<dbReference type="GeneID" id="20225317"/>
<dbReference type="InterPro" id="IPR055401">
    <property type="entry name" value="CEMIP_beta-hel_dom"/>
</dbReference>
<proteinExistence type="predicted"/>
<evidence type="ECO:0000259" key="3">
    <source>
        <dbReference type="PROSITE" id="PS51484"/>
    </source>
</evidence>
<dbReference type="OrthoDB" id="2014161at2759"/>
<evidence type="ECO:0000256" key="2">
    <source>
        <dbReference type="ARBA" id="ARBA00023180"/>
    </source>
</evidence>
<sequence>MRGVILLGAALVCRGVENALHDSRAALGDAVPCCGYCDPGLPCPPSMRRGASPTTLSWDAFAKSGAATIPCGTRVVVDGGDVAAPAGLRVEGELAFADRDATLTAPFVYVCGTFSAGTLEAPRAAKLDVVLTEGATLDADGIDYGSSAFAVFGGLVFLRGAACGDARAFADRAAVLNGDVPRTTWARLASSAPAGASAVALDGAAGAPPFAKGSRVVVASTDWDDAQNEVRTVANTDGATLALDAPLAFPHGGERPFAAEVASLSRNIRVRGYAGCEARKPKPRCGHFVVSHTPHGVVCGVEFTNLGAHTTLGKYPLHAHMCGNASTLAFVANAVHGTHLCRIQIFNSTSIRIDFDVTELENSQVWSGPPKPVVEFGTGTHHRSLVVHGTSDALFAFNVAHDAQGHVYVFENGLELRNAVVENFGAGARPPDPPWACPGARCAGAGGCSFGVGATIEACGSRDDGHAEIFWFANPENDVLRNAAVGGHRSAFSVYPVFAGPLVRRPDEQRRAGLDERLVGWLDALGDHGTSYKNGPYKAARRAFLGDTPPHVRAQRGNLFYQNTSALHLEFARPGTFAGNVAHSTRIAFHVYPQWSPASLRNDAAAATWTDLVAYKVSGVAVRAKTRCAGPECFVVDRLTAGFVSMVARARDVESRFSVANLAYVDADGGAVAAGACGAPALEKAARDPAEYCGRSVHRVRYATPQGFKYADCETCRGGAAASISPAEAGADHRSHPARAFHYQRRHCDAPYWAFNFDRASIDAGIAEKCALRGASYDAAQDLKSCYADRGPLTFRNKKSGTRLVGPTSLNATILVDAASAAAVDAYRARHAGGACAHDRLSPGLFTRADPLADWARRFAASA</sequence>
<evidence type="ECO:0000313" key="5">
    <source>
        <dbReference type="Proteomes" id="UP000002729"/>
    </source>
</evidence>
<dbReference type="EMBL" id="GL833133">
    <property type="protein sequence ID" value="EGB06805.1"/>
    <property type="molecule type" value="Genomic_DNA"/>
</dbReference>
<keyword evidence="2" id="KW-0325">Glycoprotein</keyword>
<dbReference type="Proteomes" id="UP000002729">
    <property type="component" value="Unassembled WGS sequence"/>
</dbReference>
<dbReference type="InParanoid" id="F0YDG1"/>